<feature type="compositionally biased region" description="Low complexity" evidence="6">
    <location>
        <begin position="52"/>
        <end position="75"/>
    </location>
</feature>
<gene>
    <name evidence="8" type="ORF">BG006_009145</name>
</gene>
<dbReference type="InterPro" id="IPR013087">
    <property type="entry name" value="Znf_C2H2_type"/>
</dbReference>
<feature type="region of interest" description="Disordered" evidence="6">
    <location>
        <begin position="1"/>
        <end position="333"/>
    </location>
</feature>
<dbReference type="GO" id="GO:0005634">
    <property type="term" value="C:nucleus"/>
    <property type="evidence" value="ECO:0007669"/>
    <property type="project" value="UniProtKB-ARBA"/>
</dbReference>
<feature type="compositionally biased region" description="Polar residues" evidence="6">
    <location>
        <begin position="180"/>
        <end position="193"/>
    </location>
</feature>
<dbReference type="PROSITE" id="PS50157">
    <property type="entry name" value="ZINC_FINGER_C2H2_2"/>
    <property type="match status" value="3"/>
</dbReference>
<keyword evidence="3 5" id="KW-0863">Zinc-finger</keyword>
<sequence length="607" mass="65777">MNLSAILNDPGTTLPTNHSRTKSGAASPAHEVHRFDNNHPSLDDYYDHRGNGNHTNNNNGNHHNDANSTNNNTANYSSGSESRKHASSVSVNQLEQLSALSNGNDNLSGPNHDHPMHNDDYHPSESGKGKIRPNESNNTYSTSTFRAAPRASFANNGKTTSPPSSSLSSPLASSSSSPATFHTMNTASNPSSLTPTTTIAAKSQTTTAAAGAKESSTNSPVAKKKPRQQQEIVFSSSDPSHDPDGRSSKKRPGRKTSTPTSGQGHDDPFEIRFVITDKDGLDKSKNPKASASSSSAATPATTTTPQDSQDEDTGDQDTSESSPQPDFERNAEGKYRCSWPRCGKEFTVASRLTTHFRIHNGKPPYLCGYKDCQKAFHTSSSLSHHRVVHTDQGLRPYICRHNRCGATYTQLARLITHQRTTHSGMILFIPQPSAQNEGTAGGTGGSTGVSTSSSSGTSITVNNSNTNSMNNNTPTSTSPSTPSGAPFSAQVHATANEEQRRPPCRAPVEPSRPWENPVAVPMNHHMRKTTPIAHTLTIKHKRKYFLRHLDMDTLLHMDRLIAQKRWMVAMNTLNKDLGTVLAMGMVNRHSSQGTDFLKTRNLTTRKT</sequence>
<comment type="caution">
    <text evidence="8">The sequence shown here is derived from an EMBL/GenBank/DDBJ whole genome shotgun (WGS) entry which is preliminary data.</text>
</comment>
<feature type="compositionally biased region" description="Polar residues" evidence="6">
    <location>
        <begin position="87"/>
        <end position="109"/>
    </location>
</feature>
<feature type="compositionally biased region" description="Polar residues" evidence="6">
    <location>
        <begin position="1"/>
        <end position="24"/>
    </location>
</feature>
<evidence type="ECO:0000256" key="3">
    <source>
        <dbReference type="ARBA" id="ARBA00022771"/>
    </source>
</evidence>
<feature type="domain" description="C2H2-type" evidence="7">
    <location>
        <begin position="335"/>
        <end position="364"/>
    </location>
</feature>
<dbReference type="PANTHER" id="PTHR19818">
    <property type="entry name" value="ZINC FINGER PROTEIN ZIC AND GLI"/>
    <property type="match status" value="1"/>
</dbReference>
<keyword evidence="2" id="KW-0677">Repeat</keyword>
<accession>A0A9P5SHJ7</accession>
<dbReference type="GO" id="GO:0000981">
    <property type="term" value="F:DNA-binding transcription factor activity, RNA polymerase II-specific"/>
    <property type="evidence" value="ECO:0007669"/>
    <property type="project" value="TreeGrafter"/>
</dbReference>
<keyword evidence="1" id="KW-0479">Metal-binding</keyword>
<dbReference type="EMBL" id="JAAAUY010000650">
    <property type="protein sequence ID" value="KAF9327575.1"/>
    <property type="molecule type" value="Genomic_DNA"/>
</dbReference>
<feature type="compositionally biased region" description="Basic and acidic residues" evidence="6">
    <location>
        <begin position="264"/>
        <end position="285"/>
    </location>
</feature>
<protein>
    <recommendedName>
        <fullName evidence="7">C2H2-type domain-containing protein</fullName>
    </recommendedName>
</protein>
<dbReference type="PROSITE" id="PS00028">
    <property type="entry name" value="ZINC_FINGER_C2H2_1"/>
    <property type="match status" value="3"/>
</dbReference>
<name>A0A9P5SHJ7_9FUNG</name>
<feature type="region of interest" description="Disordered" evidence="6">
    <location>
        <begin position="432"/>
        <end position="514"/>
    </location>
</feature>
<keyword evidence="9" id="KW-1185">Reference proteome</keyword>
<dbReference type="Gene3D" id="3.30.160.60">
    <property type="entry name" value="Classic Zinc Finger"/>
    <property type="match status" value="3"/>
</dbReference>
<evidence type="ECO:0000313" key="9">
    <source>
        <dbReference type="Proteomes" id="UP000696485"/>
    </source>
</evidence>
<feature type="compositionally biased region" description="Low complexity" evidence="6">
    <location>
        <begin position="194"/>
        <end position="212"/>
    </location>
</feature>
<dbReference type="SUPFAM" id="SSF57667">
    <property type="entry name" value="beta-beta-alpha zinc fingers"/>
    <property type="match status" value="2"/>
</dbReference>
<feature type="compositionally biased region" description="Polar residues" evidence="6">
    <location>
        <begin position="229"/>
        <end position="238"/>
    </location>
</feature>
<dbReference type="PANTHER" id="PTHR19818:SF139">
    <property type="entry name" value="PAIR-RULE PROTEIN ODD-PAIRED"/>
    <property type="match status" value="1"/>
</dbReference>
<evidence type="ECO:0000256" key="6">
    <source>
        <dbReference type="SAM" id="MobiDB-lite"/>
    </source>
</evidence>
<dbReference type="GO" id="GO:0045944">
    <property type="term" value="P:positive regulation of transcription by RNA polymerase II"/>
    <property type="evidence" value="ECO:0007669"/>
    <property type="project" value="UniProtKB-ARBA"/>
</dbReference>
<evidence type="ECO:0000256" key="5">
    <source>
        <dbReference type="PROSITE-ProRule" id="PRU00042"/>
    </source>
</evidence>
<feature type="domain" description="C2H2-type" evidence="7">
    <location>
        <begin position="365"/>
        <end position="394"/>
    </location>
</feature>
<feature type="compositionally biased region" description="Low complexity" evidence="6">
    <location>
        <begin position="448"/>
        <end position="484"/>
    </location>
</feature>
<feature type="compositionally biased region" description="Low complexity" evidence="6">
    <location>
        <begin position="161"/>
        <end position="179"/>
    </location>
</feature>
<dbReference type="InterPro" id="IPR050329">
    <property type="entry name" value="GLI_C2H2-zinc-finger"/>
</dbReference>
<feature type="compositionally biased region" description="Acidic residues" evidence="6">
    <location>
        <begin position="308"/>
        <end position="318"/>
    </location>
</feature>
<evidence type="ECO:0000256" key="4">
    <source>
        <dbReference type="ARBA" id="ARBA00022833"/>
    </source>
</evidence>
<dbReference type="GO" id="GO:0000978">
    <property type="term" value="F:RNA polymerase II cis-regulatory region sequence-specific DNA binding"/>
    <property type="evidence" value="ECO:0007669"/>
    <property type="project" value="TreeGrafter"/>
</dbReference>
<feature type="compositionally biased region" description="Low complexity" evidence="6">
    <location>
        <begin position="289"/>
        <end position="305"/>
    </location>
</feature>
<evidence type="ECO:0000256" key="2">
    <source>
        <dbReference type="ARBA" id="ARBA00022737"/>
    </source>
</evidence>
<reference evidence="8" key="1">
    <citation type="journal article" date="2020" name="Fungal Divers.">
        <title>Resolving the Mortierellaceae phylogeny through synthesis of multi-gene phylogenetics and phylogenomics.</title>
        <authorList>
            <person name="Vandepol N."/>
            <person name="Liber J."/>
            <person name="Desiro A."/>
            <person name="Na H."/>
            <person name="Kennedy M."/>
            <person name="Barry K."/>
            <person name="Grigoriev I.V."/>
            <person name="Miller A.N."/>
            <person name="O'Donnell K."/>
            <person name="Stajich J.E."/>
            <person name="Bonito G."/>
        </authorList>
    </citation>
    <scope>NUCLEOTIDE SEQUENCE</scope>
    <source>
        <strain evidence="8">NVP1</strain>
    </source>
</reference>
<dbReference type="Proteomes" id="UP000696485">
    <property type="component" value="Unassembled WGS sequence"/>
</dbReference>
<feature type="compositionally biased region" description="Basic and acidic residues" evidence="6">
    <location>
        <begin position="30"/>
        <end position="50"/>
    </location>
</feature>
<keyword evidence="4" id="KW-0862">Zinc</keyword>
<proteinExistence type="predicted"/>
<evidence type="ECO:0000256" key="1">
    <source>
        <dbReference type="ARBA" id="ARBA00022723"/>
    </source>
</evidence>
<dbReference type="InterPro" id="IPR036236">
    <property type="entry name" value="Znf_C2H2_sf"/>
</dbReference>
<feature type="compositionally biased region" description="Basic and acidic residues" evidence="6">
    <location>
        <begin position="111"/>
        <end position="128"/>
    </location>
</feature>
<feature type="domain" description="C2H2-type" evidence="7">
    <location>
        <begin position="397"/>
        <end position="424"/>
    </location>
</feature>
<dbReference type="SMART" id="SM00355">
    <property type="entry name" value="ZnF_C2H2"/>
    <property type="match status" value="3"/>
</dbReference>
<evidence type="ECO:0000313" key="8">
    <source>
        <dbReference type="EMBL" id="KAF9327575.1"/>
    </source>
</evidence>
<evidence type="ECO:0000259" key="7">
    <source>
        <dbReference type="PROSITE" id="PS50157"/>
    </source>
</evidence>
<organism evidence="8 9">
    <name type="scientific">Podila minutissima</name>
    <dbReference type="NCBI Taxonomy" id="64525"/>
    <lineage>
        <taxon>Eukaryota</taxon>
        <taxon>Fungi</taxon>
        <taxon>Fungi incertae sedis</taxon>
        <taxon>Mucoromycota</taxon>
        <taxon>Mortierellomycotina</taxon>
        <taxon>Mortierellomycetes</taxon>
        <taxon>Mortierellales</taxon>
        <taxon>Mortierellaceae</taxon>
        <taxon>Podila</taxon>
    </lineage>
</organism>
<dbReference type="GO" id="GO:0008270">
    <property type="term" value="F:zinc ion binding"/>
    <property type="evidence" value="ECO:0007669"/>
    <property type="project" value="UniProtKB-KW"/>
</dbReference>
<feature type="compositionally biased region" description="Polar residues" evidence="6">
    <location>
        <begin position="134"/>
        <end position="145"/>
    </location>
</feature>
<dbReference type="AlphaFoldDB" id="A0A9P5SHJ7"/>